<feature type="domain" description="AB hydrolase-1" evidence="1">
    <location>
        <begin position="42"/>
        <end position="222"/>
    </location>
</feature>
<gene>
    <name evidence="2" type="ORF">PO878_20735</name>
</gene>
<evidence type="ECO:0000259" key="1">
    <source>
        <dbReference type="Pfam" id="PF12697"/>
    </source>
</evidence>
<keyword evidence="3" id="KW-1185">Reference proteome</keyword>
<dbReference type="GO" id="GO:0003824">
    <property type="term" value="F:catalytic activity"/>
    <property type="evidence" value="ECO:0007669"/>
    <property type="project" value="UniProtKB-ARBA"/>
</dbReference>
<dbReference type="Gene3D" id="3.40.50.1820">
    <property type="entry name" value="alpha/beta hydrolase"/>
    <property type="match status" value="1"/>
</dbReference>
<evidence type="ECO:0000313" key="3">
    <source>
        <dbReference type="Proteomes" id="UP001216390"/>
    </source>
</evidence>
<dbReference type="RefSeq" id="WP_272736445.1">
    <property type="nucleotide sequence ID" value="NZ_CP116942.1"/>
</dbReference>
<accession>A0AAF0BVE0</accession>
<organism evidence="2 3">
    <name type="scientific">Iamia majanohamensis</name>
    <dbReference type="NCBI Taxonomy" id="467976"/>
    <lineage>
        <taxon>Bacteria</taxon>
        <taxon>Bacillati</taxon>
        <taxon>Actinomycetota</taxon>
        <taxon>Acidimicrobiia</taxon>
        <taxon>Acidimicrobiales</taxon>
        <taxon>Iamiaceae</taxon>
        <taxon>Iamia</taxon>
    </lineage>
</organism>
<dbReference type="InterPro" id="IPR029058">
    <property type="entry name" value="AB_hydrolase_fold"/>
</dbReference>
<evidence type="ECO:0000313" key="2">
    <source>
        <dbReference type="EMBL" id="WCO66923.1"/>
    </source>
</evidence>
<proteinExistence type="predicted"/>
<dbReference type="KEGG" id="ima:PO878_20735"/>
<dbReference type="Pfam" id="PF12697">
    <property type="entry name" value="Abhydrolase_6"/>
    <property type="match status" value="1"/>
</dbReference>
<dbReference type="Proteomes" id="UP001216390">
    <property type="component" value="Chromosome"/>
</dbReference>
<dbReference type="InterPro" id="IPR000073">
    <property type="entry name" value="AB_hydrolase_1"/>
</dbReference>
<reference evidence="2" key="1">
    <citation type="submission" date="2023-01" db="EMBL/GenBank/DDBJ databases">
        <title>The diversity of Class Acidimicrobiia in South China Sea sediment environments and the proposal of Iamia marina sp. nov., a novel species of the genus Iamia.</title>
        <authorList>
            <person name="He Y."/>
            <person name="Tian X."/>
        </authorList>
    </citation>
    <scope>NUCLEOTIDE SEQUENCE</scope>
    <source>
        <strain evidence="2">DSM 19957</strain>
    </source>
</reference>
<dbReference type="AlphaFoldDB" id="A0AAF0BVE0"/>
<dbReference type="PROSITE" id="PS51257">
    <property type="entry name" value="PROKAR_LIPOPROTEIN"/>
    <property type="match status" value="1"/>
</dbReference>
<protein>
    <recommendedName>
        <fullName evidence="1">AB hydrolase-1 domain-containing protein</fullName>
    </recommendedName>
</protein>
<name>A0AAF0BVE0_9ACTN</name>
<dbReference type="EMBL" id="CP116942">
    <property type="protein sequence ID" value="WCO66923.1"/>
    <property type="molecule type" value="Genomic_DNA"/>
</dbReference>
<sequence length="269" mass="28324">MTHRTTGAPRRRTAVAGIVAVLLVLVAGACQPAREARRDRPILLVHGWSASGGTSCSGTFDRTISQLRSEGFTGPFVKVGFYTGDTGCSMSLRSWGSFENGSSWKDVAKAFSRYVHATYTSKGIPVDVIGYSMGGNIARGAVYGSSIRESGFSAPIQVEDAVTLGTPHAGAAWYSTACLWGQCSTLKPGASDIQWLNRDLDPQGPGGTEWTVVGSDGDAVTPLTSALYMALPTARKVSYPGVPHTGSDNYLGRTDIVRAAGRSLAEVGR</sequence>
<dbReference type="SUPFAM" id="SSF53474">
    <property type="entry name" value="alpha/beta-Hydrolases"/>
    <property type="match status" value="1"/>
</dbReference>